<evidence type="ECO:0000256" key="1">
    <source>
        <dbReference type="ARBA" id="ARBA00009902"/>
    </source>
</evidence>
<dbReference type="InterPro" id="IPR013320">
    <property type="entry name" value="ConA-like_dom_sf"/>
</dbReference>
<dbReference type="Proteomes" id="UP000647424">
    <property type="component" value="Unassembled WGS sequence"/>
</dbReference>
<dbReference type="InterPro" id="IPR018053">
    <property type="entry name" value="Glyco_hydro_32_AS"/>
</dbReference>
<organism evidence="7 8">
    <name type="scientific">Limnohabitans radicicola</name>
    <dbReference type="NCBI Taxonomy" id="2771427"/>
    <lineage>
        <taxon>Bacteria</taxon>
        <taxon>Pseudomonadati</taxon>
        <taxon>Pseudomonadota</taxon>
        <taxon>Betaproteobacteria</taxon>
        <taxon>Burkholderiales</taxon>
        <taxon>Comamonadaceae</taxon>
        <taxon>Limnohabitans</taxon>
    </lineage>
</organism>
<comment type="caution">
    <text evidence="7">The sequence shown here is derived from an EMBL/GenBank/DDBJ whole genome shotgun (WGS) entry which is preliminary data.</text>
</comment>
<dbReference type="AlphaFoldDB" id="A0A927IN78"/>
<comment type="similarity">
    <text evidence="1 4">Belongs to the glycosyl hydrolase 32 family.</text>
</comment>
<sequence length="505" mass="55881">MPFFVSLLIMLSTTGSDGHAQVAGFDAPPHTPQYRPAHHFTPAQAWMNDPNGLLHHNGTWHLFFQYHPHGMTWGPMHWGHATSQDLMSWQEQAIALAPDPLGMIFSGSAVIDVHNTSGLGAPGQAPWVAIFTHHDGEAEKAGRIDREHQSLAYSLDEGRTWQKYAGNPVLPNPGLKDLRDPKVFWHAGTARWVMSLAAGDHIAFYASPNLKDWTQLSEFGHALGAHGGVWECPDLMPLMLEGKQHWVLLVSLNPGGPNGGSATQYFVGDFDGQRFTPHDTHTRWLDHGPDNYAGVTWHNTAPRTLLIGWMSNWVYAKDLPTSPWRSAMTLPRELSLQRVGEQLHLSARPAQEVVQRLSSLPTTVASLSTDASVPGDALRQADGRFAIELTAPSLQDFTLTLSNDAGDALHIGYDAASRQYWIDRTQAGLSDFHTDFAARHTAPRISTAPEAQVSLFFDRSTVELFADQGLTSMTSLHFPSQPWSKCQIQAAEAMREGRFELRSFE</sequence>
<dbReference type="Gene3D" id="2.60.120.560">
    <property type="entry name" value="Exo-inulinase, domain 1"/>
    <property type="match status" value="1"/>
</dbReference>
<evidence type="ECO:0000256" key="4">
    <source>
        <dbReference type="RuleBase" id="RU362110"/>
    </source>
</evidence>
<evidence type="ECO:0000313" key="7">
    <source>
        <dbReference type="EMBL" id="MBD8051935.1"/>
    </source>
</evidence>
<dbReference type="SUPFAM" id="SSF75005">
    <property type="entry name" value="Arabinanase/levansucrase/invertase"/>
    <property type="match status" value="1"/>
</dbReference>
<evidence type="ECO:0000313" key="8">
    <source>
        <dbReference type="Proteomes" id="UP000647424"/>
    </source>
</evidence>
<dbReference type="Pfam" id="PF08244">
    <property type="entry name" value="Glyco_hydro_32C"/>
    <property type="match status" value="1"/>
</dbReference>
<dbReference type="PANTHER" id="PTHR42800">
    <property type="entry name" value="EXOINULINASE INUD (AFU_ORTHOLOGUE AFUA_5G00480)"/>
    <property type="match status" value="1"/>
</dbReference>
<dbReference type="GO" id="GO:0005987">
    <property type="term" value="P:sucrose catabolic process"/>
    <property type="evidence" value="ECO:0007669"/>
    <property type="project" value="TreeGrafter"/>
</dbReference>
<gene>
    <name evidence="7" type="ORF">IC609_15470</name>
</gene>
<dbReference type="CDD" id="cd18622">
    <property type="entry name" value="GH32_Inu-like"/>
    <property type="match status" value="1"/>
</dbReference>
<evidence type="ECO:0000259" key="6">
    <source>
        <dbReference type="Pfam" id="PF08244"/>
    </source>
</evidence>
<dbReference type="InterPro" id="IPR001362">
    <property type="entry name" value="Glyco_hydro_32"/>
</dbReference>
<dbReference type="InterPro" id="IPR013189">
    <property type="entry name" value="Glyco_hydro_32_C"/>
</dbReference>
<dbReference type="InterPro" id="IPR013148">
    <property type="entry name" value="Glyco_hydro_32_N"/>
</dbReference>
<evidence type="ECO:0000256" key="3">
    <source>
        <dbReference type="ARBA" id="ARBA00023295"/>
    </source>
</evidence>
<dbReference type="GO" id="GO:0005737">
    <property type="term" value="C:cytoplasm"/>
    <property type="evidence" value="ECO:0007669"/>
    <property type="project" value="TreeGrafter"/>
</dbReference>
<dbReference type="SMART" id="SM00640">
    <property type="entry name" value="Glyco_32"/>
    <property type="match status" value="1"/>
</dbReference>
<feature type="domain" description="Glycosyl hydrolase family 32 C-terminal" evidence="6">
    <location>
        <begin position="376"/>
        <end position="491"/>
    </location>
</feature>
<feature type="domain" description="Glycosyl hydrolase family 32 N-terminal" evidence="5">
    <location>
        <begin position="39"/>
        <end position="344"/>
    </location>
</feature>
<dbReference type="PROSITE" id="PS00609">
    <property type="entry name" value="GLYCOSYL_HYDROL_F32"/>
    <property type="match status" value="1"/>
</dbReference>
<dbReference type="SUPFAM" id="SSF49899">
    <property type="entry name" value="Concanavalin A-like lectins/glucanases"/>
    <property type="match status" value="1"/>
</dbReference>
<dbReference type="Gene3D" id="2.115.10.20">
    <property type="entry name" value="Glycosyl hydrolase domain, family 43"/>
    <property type="match status" value="1"/>
</dbReference>
<dbReference type="EMBL" id="JACYFT010000005">
    <property type="protein sequence ID" value="MBD8051935.1"/>
    <property type="molecule type" value="Genomic_DNA"/>
</dbReference>
<dbReference type="InterPro" id="IPR023296">
    <property type="entry name" value="Glyco_hydro_beta-prop_sf"/>
</dbReference>
<name>A0A927IN78_9BURK</name>
<accession>A0A927IN78</accession>
<dbReference type="PANTHER" id="PTHR42800:SF1">
    <property type="entry name" value="EXOINULINASE INUD (AFU_ORTHOLOGUE AFUA_5G00480)"/>
    <property type="match status" value="1"/>
</dbReference>
<proteinExistence type="inferred from homology"/>
<dbReference type="GO" id="GO:0004575">
    <property type="term" value="F:sucrose alpha-glucosidase activity"/>
    <property type="evidence" value="ECO:0007669"/>
    <property type="project" value="TreeGrafter"/>
</dbReference>
<dbReference type="Pfam" id="PF00251">
    <property type="entry name" value="Glyco_hydro_32N"/>
    <property type="match status" value="1"/>
</dbReference>
<reference evidence="7" key="1">
    <citation type="submission" date="2020-09" db="EMBL/GenBank/DDBJ databases">
        <title>Genome seq and assembly of Limnohabitants sp.</title>
        <authorList>
            <person name="Chhetri G."/>
        </authorList>
    </citation>
    <scope>NUCLEOTIDE SEQUENCE</scope>
    <source>
        <strain evidence="7">JUR4</strain>
    </source>
</reference>
<evidence type="ECO:0000256" key="2">
    <source>
        <dbReference type="ARBA" id="ARBA00022801"/>
    </source>
</evidence>
<keyword evidence="2 4" id="KW-0378">Hydrolase</keyword>
<keyword evidence="3 4" id="KW-0326">Glycosidase</keyword>
<evidence type="ECO:0000259" key="5">
    <source>
        <dbReference type="Pfam" id="PF00251"/>
    </source>
</evidence>
<protein>
    <submittedName>
        <fullName evidence="7">Glycoside hydrolase family 32 protein</fullName>
    </submittedName>
</protein>
<keyword evidence="8" id="KW-1185">Reference proteome</keyword>